<dbReference type="PANTHER" id="PTHR43162">
    <property type="match status" value="1"/>
</dbReference>
<evidence type="ECO:0000259" key="1">
    <source>
        <dbReference type="Pfam" id="PF05368"/>
    </source>
</evidence>
<dbReference type="Pfam" id="PF05368">
    <property type="entry name" value="NmrA"/>
    <property type="match status" value="1"/>
</dbReference>
<dbReference type="InterPro" id="IPR036291">
    <property type="entry name" value="NAD(P)-bd_dom_sf"/>
</dbReference>
<evidence type="ECO:0000313" key="3">
    <source>
        <dbReference type="Proteomes" id="UP000028981"/>
    </source>
</evidence>
<dbReference type="InterPro" id="IPR008030">
    <property type="entry name" value="NmrA-like"/>
</dbReference>
<dbReference type="SUPFAM" id="SSF51735">
    <property type="entry name" value="NAD(P)-binding Rossmann-fold domains"/>
    <property type="match status" value="1"/>
</dbReference>
<name>A0A087LTZ0_9HYPH</name>
<dbReference type="STRING" id="46914.JP75_24935"/>
<dbReference type="Gene3D" id="3.90.25.10">
    <property type="entry name" value="UDP-galactose 4-epimerase, domain 1"/>
    <property type="match status" value="1"/>
</dbReference>
<protein>
    <submittedName>
        <fullName evidence="2">NmrA family protein</fullName>
    </submittedName>
</protein>
<sequence length="282" mass="29909">MSKEILVIGGTGNVGEALVQELVAKGETVRIGTRRPEKVSVAGAKAVLVDLDRPETLGPALEGVDRLFVLAPAGEADHVRLLAPVVDAAAERQVKVVLQTAIGVEADDNIPFRQVELRLEKSGVPYVILRPNWFSDNFESYWGHDVLAGEIRVPAGEGKSSFIDSRDIAAAAAAALTTDKFDGQAFALTGPEALSYGEAAELISKATGRTVGYRSVDDSEFVPAIVSAGLSPDYAQMLAAIFYPVREGWTAATTDAVEKLTGKKPRTLAAYISENAAKFIPA</sequence>
<dbReference type="RefSeq" id="WP_035087648.1">
    <property type="nucleotide sequence ID" value="NZ_JQGC01000038.1"/>
</dbReference>
<dbReference type="OrthoDB" id="367683at2"/>
<dbReference type="Proteomes" id="UP000028981">
    <property type="component" value="Unassembled WGS sequence"/>
</dbReference>
<reference evidence="2 3" key="1">
    <citation type="submission" date="2014-08" db="EMBL/GenBank/DDBJ databases">
        <authorList>
            <person name="Hassan Y.I."/>
            <person name="Lepp D."/>
            <person name="Zhou T."/>
        </authorList>
    </citation>
    <scope>NUCLEOTIDE SEQUENCE [LARGE SCALE GENOMIC DNA]</scope>
    <source>
        <strain evidence="2 3">IFO13584</strain>
    </source>
</reference>
<dbReference type="InterPro" id="IPR051604">
    <property type="entry name" value="Ergot_Alk_Oxidoreductase"/>
</dbReference>
<proteinExistence type="predicted"/>
<evidence type="ECO:0000313" key="2">
    <source>
        <dbReference type="EMBL" id="KFL28093.1"/>
    </source>
</evidence>
<feature type="domain" description="NmrA-like" evidence="1">
    <location>
        <begin position="1"/>
        <end position="243"/>
    </location>
</feature>
<dbReference type="CDD" id="cd05269">
    <property type="entry name" value="TMR_SDR_a"/>
    <property type="match status" value="1"/>
</dbReference>
<dbReference type="PANTHER" id="PTHR43162:SF1">
    <property type="entry name" value="PRESTALK A DIFFERENTIATION PROTEIN A"/>
    <property type="match status" value="1"/>
</dbReference>
<accession>A0A087LTZ0</accession>
<organism evidence="2 3">
    <name type="scientific">Devosia riboflavina</name>
    <dbReference type="NCBI Taxonomy" id="46914"/>
    <lineage>
        <taxon>Bacteria</taxon>
        <taxon>Pseudomonadati</taxon>
        <taxon>Pseudomonadota</taxon>
        <taxon>Alphaproteobacteria</taxon>
        <taxon>Hyphomicrobiales</taxon>
        <taxon>Devosiaceae</taxon>
        <taxon>Devosia</taxon>
    </lineage>
</organism>
<comment type="caution">
    <text evidence="2">The sequence shown here is derived from an EMBL/GenBank/DDBJ whole genome shotgun (WGS) entry which is preliminary data.</text>
</comment>
<gene>
    <name evidence="2" type="ORF">JP75_24935</name>
</gene>
<dbReference type="EMBL" id="JQGC01000038">
    <property type="protein sequence ID" value="KFL28093.1"/>
    <property type="molecule type" value="Genomic_DNA"/>
</dbReference>
<keyword evidence="3" id="KW-1185">Reference proteome</keyword>
<dbReference type="AlphaFoldDB" id="A0A087LTZ0"/>
<dbReference type="Gene3D" id="3.40.50.720">
    <property type="entry name" value="NAD(P)-binding Rossmann-like Domain"/>
    <property type="match status" value="1"/>
</dbReference>